<organism evidence="1">
    <name type="scientific">Biddulphiella tridens</name>
    <dbReference type="NCBI Taxonomy" id="1003022"/>
    <lineage>
        <taxon>Eukaryota</taxon>
        <taxon>Sar</taxon>
        <taxon>Stramenopiles</taxon>
        <taxon>Ochrophyta</taxon>
        <taxon>Bacillariophyta</taxon>
        <taxon>Mediophyceae</taxon>
        <taxon>Biddulphiophycidae</taxon>
        <taxon>Biddulphiales</taxon>
        <taxon>Biddulphiaceae</taxon>
        <taxon>Biddulphiella</taxon>
    </lineage>
</organism>
<name>A0A2U9NSW2_9STRA</name>
<dbReference type="EMBL" id="MG755806">
    <property type="protein sequence ID" value="AWT40211.1"/>
    <property type="molecule type" value="Genomic_DNA"/>
</dbReference>
<sequence>MAVRDILNELRIQIYISVEKYTIILAKFFGYPENPGMPAIQPGTHAKWRLFNSLKTRETSGFPPRIDPENLGQALFGKWPELQPVDRVIFENSDDGYYNFYILNFRNLFFLPDWLSEFIQIRFNLCLDIGLLEMARDVLFLLIFLYYKLLETRLMTYWFLTVNPYTRPWVYFIGVTDWIEEFLGGFVPSILGVDTLPGIFMTFVGYVGDSLNHLVFTMPFLPSEGRPAKTMINGELKDIIVFRHLPILWYKYPIPEDVKEFWYNKRPDILNYMIKSYKNLDIEFYPSSVLKEVYEQHEQHLTNSDIIKTISTQITAENISYLQEFSNYLNHYQEECWNFFVKISDKFVF</sequence>
<evidence type="ECO:0000313" key="1">
    <source>
        <dbReference type="EMBL" id="AWT40211.1"/>
    </source>
</evidence>
<keyword evidence="1" id="KW-0934">Plastid</keyword>
<keyword evidence="1" id="KW-0150">Chloroplast</keyword>
<dbReference type="AlphaFoldDB" id="A0A2U9NSW2"/>
<reference evidence="1" key="1">
    <citation type="journal article" date="2018" name="Adv. Bot. Res.">
        <title>Evolution of the Plastid Genomes in Diatoms.</title>
        <authorList>
            <person name="Yu M."/>
            <person name="Ashworth M.P."/>
            <person name="Hajrah N.H."/>
            <person name="Khiyami M.A."/>
            <person name="Sabir M.J."/>
            <person name="Alhebshi A.M."/>
            <person name="Al-Malki A.L."/>
            <person name="Sabir J.S.M."/>
            <person name="Theriot E.C."/>
            <person name="Jansen R.K."/>
        </authorList>
    </citation>
    <scope>NUCLEOTIDE SEQUENCE</scope>
</reference>
<protein>
    <submittedName>
        <fullName evidence="1">Uncharacterized protein</fullName>
    </submittedName>
</protein>
<accession>A0A2U9NSW2</accession>
<dbReference type="RefSeq" id="YP_009497498.1">
    <property type="nucleotide sequence ID" value="NC_038007.1"/>
</dbReference>
<gene>
    <name evidence="1" type="primary">ycf89</name>
</gene>
<dbReference type="GeneID" id="36960105"/>
<proteinExistence type="predicted"/>
<geneLocation type="chloroplast" evidence="1"/>